<comment type="caution">
    <text evidence="15">Lacks conserved residue(s) required for the propagation of feature annotation.</text>
</comment>
<evidence type="ECO:0000256" key="13">
    <source>
        <dbReference type="ARBA" id="ARBA00023180"/>
    </source>
</evidence>
<keyword evidence="9" id="KW-0732">Signal</keyword>
<evidence type="ECO:0000256" key="10">
    <source>
        <dbReference type="ARBA" id="ARBA00023004"/>
    </source>
</evidence>
<accession>A0A6A6T9N5</accession>
<dbReference type="Pfam" id="PF05730">
    <property type="entry name" value="CFEM"/>
    <property type="match status" value="1"/>
</dbReference>
<keyword evidence="8 15" id="KW-0479">Metal-binding</keyword>
<keyword evidence="12 15" id="KW-1015">Disulfide bond</keyword>
<evidence type="ECO:0000313" key="18">
    <source>
        <dbReference type="Proteomes" id="UP000799324"/>
    </source>
</evidence>
<name>A0A6A6T9N5_9PLEO</name>
<evidence type="ECO:0000256" key="1">
    <source>
        <dbReference type="ARBA" id="ARBA00004609"/>
    </source>
</evidence>
<proteinExistence type="inferred from homology"/>
<feature type="binding site" description="axial binding residue" evidence="15">
    <location>
        <position position="15"/>
    </location>
    <ligand>
        <name>heme</name>
        <dbReference type="ChEBI" id="CHEBI:30413"/>
    </ligand>
    <ligandPart>
        <name>Fe</name>
        <dbReference type="ChEBI" id="CHEBI:18248"/>
    </ligandPart>
</feature>
<dbReference type="InterPro" id="IPR051735">
    <property type="entry name" value="CFEM_domain"/>
</dbReference>
<evidence type="ECO:0000256" key="9">
    <source>
        <dbReference type="ARBA" id="ARBA00022729"/>
    </source>
</evidence>
<dbReference type="EMBL" id="MU004342">
    <property type="protein sequence ID" value="KAF2655961.1"/>
    <property type="molecule type" value="Genomic_DNA"/>
</dbReference>
<keyword evidence="11" id="KW-0472">Membrane</keyword>
<evidence type="ECO:0000256" key="14">
    <source>
        <dbReference type="ARBA" id="ARBA00023288"/>
    </source>
</evidence>
<reference evidence="17" key="1">
    <citation type="journal article" date="2020" name="Stud. Mycol.">
        <title>101 Dothideomycetes genomes: a test case for predicting lifestyles and emergence of pathogens.</title>
        <authorList>
            <person name="Haridas S."/>
            <person name="Albert R."/>
            <person name="Binder M."/>
            <person name="Bloem J."/>
            <person name="Labutti K."/>
            <person name="Salamov A."/>
            <person name="Andreopoulos B."/>
            <person name="Baker S."/>
            <person name="Barry K."/>
            <person name="Bills G."/>
            <person name="Bluhm B."/>
            <person name="Cannon C."/>
            <person name="Castanera R."/>
            <person name="Culley D."/>
            <person name="Daum C."/>
            <person name="Ezra D."/>
            <person name="Gonzalez J."/>
            <person name="Henrissat B."/>
            <person name="Kuo A."/>
            <person name="Liang C."/>
            <person name="Lipzen A."/>
            <person name="Lutzoni F."/>
            <person name="Magnuson J."/>
            <person name="Mondo S."/>
            <person name="Nolan M."/>
            <person name="Ohm R."/>
            <person name="Pangilinan J."/>
            <person name="Park H.-J."/>
            <person name="Ramirez L."/>
            <person name="Alfaro M."/>
            <person name="Sun H."/>
            <person name="Tritt A."/>
            <person name="Yoshinaga Y."/>
            <person name="Zwiers L.-H."/>
            <person name="Turgeon B."/>
            <person name="Goodwin S."/>
            <person name="Spatafora J."/>
            <person name="Crous P."/>
            <person name="Grigoriev I."/>
        </authorList>
    </citation>
    <scope>NUCLEOTIDE SEQUENCE</scope>
    <source>
        <strain evidence="17">CBS 122681</strain>
    </source>
</reference>
<evidence type="ECO:0000256" key="2">
    <source>
        <dbReference type="ARBA" id="ARBA00004613"/>
    </source>
</evidence>
<keyword evidence="4" id="KW-1003">Cell membrane</keyword>
<feature type="disulfide bond" evidence="15">
    <location>
        <begin position="11"/>
        <end position="18"/>
    </location>
</feature>
<keyword evidence="7" id="KW-0336">GPI-anchor</keyword>
<comment type="similarity">
    <text evidence="3">Belongs to the RBT5 family.</text>
</comment>
<comment type="subcellular location">
    <subcellularLocation>
        <location evidence="1">Cell membrane</location>
        <topology evidence="1">Lipid-anchor</topology>
        <topology evidence="1">GPI-anchor</topology>
    </subcellularLocation>
    <subcellularLocation>
        <location evidence="2">Secreted</location>
    </subcellularLocation>
</comment>
<keyword evidence="14" id="KW-0449">Lipoprotein</keyword>
<dbReference type="GO" id="GO:0046872">
    <property type="term" value="F:metal ion binding"/>
    <property type="evidence" value="ECO:0007669"/>
    <property type="project" value="UniProtKB-UniRule"/>
</dbReference>
<evidence type="ECO:0000256" key="15">
    <source>
        <dbReference type="PROSITE-ProRule" id="PRU01356"/>
    </source>
</evidence>
<keyword evidence="6 15" id="KW-0349">Heme</keyword>
<evidence type="ECO:0000256" key="5">
    <source>
        <dbReference type="ARBA" id="ARBA00022525"/>
    </source>
</evidence>
<evidence type="ECO:0000256" key="8">
    <source>
        <dbReference type="ARBA" id="ARBA00022723"/>
    </source>
</evidence>
<dbReference type="PROSITE" id="PS52012">
    <property type="entry name" value="CFEM"/>
    <property type="match status" value="1"/>
</dbReference>
<dbReference type="Proteomes" id="UP000799324">
    <property type="component" value="Unassembled WGS sequence"/>
</dbReference>
<evidence type="ECO:0000256" key="11">
    <source>
        <dbReference type="ARBA" id="ARBA00023136"/>
    </source>
</evidence>
<keyword evidence="5" id="KW-0964">Secreted</keyword>
<protein>
    <recommendedName>
        <fullName evidence="16">CFEM domain-containing protein</fullName>
    </recommendedName>
</protein>
<evidence type="ECO:0000256" key="6">
    <source>
        <dbReference type="ARBA" id="ARBA00022617"/>
    </source>
</evidence>
<evidence type="ECO:0000256" key="4">
    <source>
        <dbReference type="ARBA" id="ARBA00022475"/>
    </source>
</evidence>
<keyword evidence="10 15" id="KW-0408">Iron</keyword>
<dbReference type="PANTHER" id="PTHR37928">
    <property type="entry name" value="CFEM DOMAIN PROTEIN (AFU_ORTHOLOGUE AFUA_6G14090)"/>
    <property type="match status" value="1"/>
</dbReference>
<evidence type="ECO:0000256" key="12">
    <source>
        <dbReference type="ARBA" id="ARBA00023157"/>
    </source>
</evidence>
<dbReference type="GO" id="GO:0005886">
    <property type="term" value="C:plasma membrane"/>
    <property type="evidence" value="ECO:0007669"/>
    <property type="project" value="UniProtKB-SubCell"/>
</dbReference>
<evidence type="ECO:0000256" key="3">
    <source>
        <dbReference type="ARBA" id="ARBA00010031"/>
    </source>
</evidence>
<keyword evidence="13" id="KW-0325">Glycoprotein</keyword>
<dbReference type="GO" id="GO:0098552">
    <property type="term" value="C:side of membrane"/>
    <property type="evidence" value="ECO:0007669"/>
    <property type="project" value="UniProtKB-KW"/>
</dbReference>
<sequence>MVNIASSTFGCKAGDTACYCADPRFSYGIRDCANEACGDSSTAQNVIAAGNAYCASEFDLLCQCDVRADCV</sequence>
<dbReference type="AlphaFoldDB" id="A0A6A6T9N5"/>
<evidence type="ECO:0000259" key="16">
    <source>
        <dbReference type="PROSITE" id="PS52012"/>
    </source>
</evidence>
<dbReference type="InterPro" id="IPR008427">
    <property type="entry name" value="Extracellular_membr_CFEM_dom"/>
</dbReference>
<keyword evidence="18" id="KW-1185">Reference proteome</keyword>
<dbReference type="OrthoDB" id="1193027at2759"/>
<dbReference type="PANTHER" id="PTHR37928:SF1">
    <property type="entry name" value="CFEM DOMAIN PROTEIN (AFU_ORTHOLOGUE AFUA_6G14090)"/>
    <property type="match status" value="1"/>
</dbReference>
<feature type="domain" description="CFEM" evidence="16">
    <location>
        <begin position="1"/>
        <end position="71"/>
    </location>
</feature>
<evidence type="ECO:0000256" key="7">
    <source>
        <dbReference type="ARBA" id="ARBA00022622"/>
    </source>
</evidence>
<organism evidence="17 18">
    <name type="scientific">Lophiostoma macrostomum CBS 122681</name>
    <dbReference type="NCBI Taxonomy" id="1314788"/>
    <lineage>
        <taxon>Eukaryota</taxon>
        <taxon>Fungi</taxon>
        <taxon>Dikarya</taxon>
        <taxon>Ascomycota</taxon>
        <taxon>Pezizomycotina</taxon>
        <taxon>Dothideomycetes</taxon>
        <taxon>Pleosporomycetidae</taxon>
        <taxon>Pleosporales</taxon>
        <taxon>Lophiostomataceae</taxon>
        <taxon>Lophiostoma</taxon>
    </lineage>
</organism>
<evidence type="ECO:0000313" key="17">
    <source>
        <dbReference type="EMBL" id="KAF2655961.1"/>
    </source>
</evidence>
<gene>
    <name evidence="17" type="ORF">K491DRAFT_692468</name>
</gene>
<dbReference type="GO" id="GO:0005576">
    <property type="term" value="C:extracellular region"/>
    <property type="evidence" value="ECO:0007669"/>
    <property type="project" value="UniProtKB-SubCell"/>
</dbReference>